<gene>
    <name evidence="1" type="ORF">BQ4739_LOCUS14211</name>
</gene>
<reference evidence="1 2" key="1">
    <citation type="submission" date="2016-10" db="EMBL/GenBank/DDBJ databases">
        <authorList>
            <person name="Cai Z."/>
        </authorList>
    </citation>
    <scope>NUCLEOTIDE SEQUENCE [LARGE SCALE GENOMIC DNA]</scope>
</reference>
<evidence type="ECO:0008006" key="3">
    <source>
        <dbReference type="Google" id="ProtNLM"/>
    </source>
</evidence>
<dbReference type="PANTHER" id="PTHR46586">
    <property type="entry name" value="ANKYRIN REPEAT-CONTAINING PROTEIN"/>
    <property type="match status" value="1"/>
</dbReference>
<accession>A0A383W946</accession>
<keyword evidence="2" id="KW-1185">Reference proteome</keyword>
<dbReference type="Proteomes" id="UP000256970">
    <property type="component" value="Unassembled WGS sequence"/>
</dbReference>
<protein>
    <recommendedName>
        <fullName evidence="3">Ankyrin repeat domain-containing protein</fullName>
    </recommendedName>
</protein>
<dbReference type="Gene3D" id="1.25.40.20">
    <property type="entry name" value="Ankyrin repeat-containing domain"/>
    <property type="match status" value="1"/>
</dbReference>
<dbReference type="InterPro" id="IPR052050">
    <property type="entry name" value="SecEffector_AnkRepeat"/>
</dbReference>
<dbReference type="PANTHER" id="PTHR46586:SF3">
    <property type="entry name" value="ANKYRIN REPEAT-CONTAINING PROTEIN"/>
    <property type="match status" value="1"/>
</dbReference>
<organism evidence="1 2">
    <name type="scientific">Tetradesmus obliquus</name>
    <name type="common">Green alga</name>
    <name type="synonym">Acutodesmus obliquus</name>
    <dbReference type="NCBI Taxonomy" id="3088"/>
    <lineage>
        <taxon>Eukaryota</taxon>
        <taxon>Viridiplantae</taxon>
        <taxon>Chlorophyta</taxon>
        <taxon>core chlorophytes</taxon>
        <taxon>Chlorophyceae</taxon>
        <taxon>CS clade</taxon>
        <taxon>Sphaeropleales</taxon>
        <taxon>Scenedesmaceae</taxon>
        <taxon>Tetradesmus</taxon>
    </lineage>
</organism>
<dbReference type="EMBL" id="FNXT01001202">
    <property type="protein sequence ID" value="SZX73951.1"/>
    <property type="molecule type" value="Genomic_DNA"/>
</dbReference>
<evidence type="ECO:0000313" key="1">
    <source>
        <dbReference type="EMBL" id="SZX73951.1"/>
    </source>
</evidence>
<name>A0A383W946_TETOB</name>
<evidence type="ECO:0000313" key="2">
    <source>
        <dbReference type="Proteomes" id="UP000256970"/>
    </source>
</evidence>
<proteinExistence type="predicted"/>
<dbReference type="SUPFAM" id="SSF48403">
    <property type="entry name" value="Ankyrin repeat"/>
    <property type="match status" value="1"/>
</dbReference>
<dbReference type="InterPro" id="IPR036770">
    <property type="entry name" value="Ankyrin_rpt-contain_sf"/>
</dbReference>
<sequence>MHSELPLHMSLQVCSYLPDHHQPWARLLCKEAGLAFRGKTRISLCAPELPLWVVQDAHKGFAGKAKAKLLDARASAGDLEAVAWLRSSGCEWNSSTATAAAAGGHLQLLQYMTSQLPPCPINAGACAEAAAARGHLPVLMFLLQQHMCSYFDIGVCAEAAARAGHLDVLKWLAEQRPVAVADTGVCAEAAAAGQLEVLRFLQGRNCPINLAVCAVAASAAGHVHVLQWLAQEHPGCLAGADMDCLPTIVAAATGQLAVLQFLRSLDVPASWCETTAMAAAKGGQLACLAWLKAQGCPLEVAACIEAAAKHEHADVLQFLLTECVW</sequence>
<dbReference type="AlphaFoldDB" id="A0A383W946"/>